<dbReference type="Pfam" id="PF01555">
    <property type="entry name" value="N6_N4_Mtase"/>
    <property type="match status" value="1"/>
</dbReference>
<comment type="catalytic activity">
    <reaction evidence="6">
        <text>a 2'-deoxyadenosine in DNA + S-adenosyl-L-methionine = an N(6)-methyl-2'-deoxyadenosine in DNA + S-adenosyl-L-homocysteine + H(+)</text>
        <dbReference type="Rhea" id="RHEA:15197"/>
        <dbReference type="Rhea" id="RHEA-COMP:12418"/>
        <dbReference type="Rhea" id="RHEA-COMP:12419"/>
        <dbReference type="ChEBI" id="CHEBI:15378"/>
        <dbReference type="ChEBI" id="CHEBI:57856"/>
        <dbReference type="ChEBI" id="CHEBI:59789"/>
        <dbReference type="ChEBI" id="CHEBI:90615"/>
        <dbReference type="ChEBI" id="CHEBI:90616"/>
        <dbReference type="EC" id="2.1.1.72"/>
    </reaction>
</comment>
<dbReference type="InterPro" id="IPR029063">
    <property type="entry name" value="SAM-dependent_MTases_sf"/>
</dbReference>
<dbReference type="AlphaFoldDB" id="A0A2W5QM10"/>
<dbReference type="Gene3D" id="3.40.50.150">
    <property type="entry name" value="Vaccinia Virus protein VP39"/>
    <property type="match status" value="1"/>
</dbReference>
<gene>
    <name evidence="8" type="ORF">DI544_12820</name>
</gene>
<evidence type="ECO:0000256" key="2">
    <source>
        <dbReference type="ARBA" id="ARBA00011900"/>
    </source>
</evidence>
<dbReference type="SUPFAM" id="SSF53335">
    <property type="entry name" value="S-adenosyl-L-methionine-dependent methyltransferases"/>
    <property type="match status" value="1"/>
</dbReference>
<evidence type="ECO:0000259" key="7">
    <source>
        <dbReference type="Pfam" id="PF01555"/>
    </source>
</evidence>
<dbReference type="GO" id="GO:0003677">
    <property type="term" value="F:DNA binding"/>
    <property type="evidence" value="ECO:0007669"/>
    <property type="project" value="InterPro"/>
</dbReference>
<evidence type="ECO:0000256" key="3">
    <source>
        <dbReference type="ARBA" id="ARBA00022603"/>
    </source>
</evidence>
<keyword evidence="3 8" id="KW-0489">Methyltransferase</keyword>
<sequence length="648" mass="71320">MTDATNPIPFIARDNPAAGSGDVVADNVVALKSLFPAIVTDGKVDFDVLRQLLGDAVEDGAERYGLNWKGKARARAFALTPSLGTLRPAKADSKDWDTTRNIVIEGDNLEVLKLLRRSYAGRVKLIYIDPPYNTGNNLIYRNDFSSPLRAYEEAIGAVDADGVRFSTIKRDSGRFHTEWLNAFYPQVLLSRDLLKNDGVLVITIDENELHNVIAVCEDVYPKGVFDTDLIAIVHNPRGVQGRNLSYTHEYAVIVYRKDMKVIADRKIDDADVDWAPLRNWGGESERKDAKNCFYPILVEGGEIVGFGDVSPDDFHPKQTEIVGSTSYVYPIDRNGVERKWRYARQSVDSIKHMLRARSIKSGFDIELGKTFGLHKSIWKDTRYDSNGYGTAILKELVPDSPFDFPKSLWAVYDVIESVLRGSKSEIVLDFFGGSGTTGHAVMQLNASEGTDHRFLLVQIPEPVEKHARFTTIAELTEERLRRAGEKVKADNPTVDVDTGFRVYKLATSNLKPWQPGEHLAADLLDAATNVLPGRSEDDLLVELLLKTGVDLALPGEARTIAGCTVHSLGGGTLIVCLADVPATQARALGDGIADWVKELAPADGRTTFFFKDSGFDAGGNRAAEARANLAATIRQRLGDEAIEKLGAI</sequence>
<organism evidence="8 9">
    <name type="scientific">Sphingomonas taxi</name>
    <dbReference type="NCBI Taxonomy" id="1549858"/>
    <lineage>
        <taxon>Bacteria</taxon>
        <taxon>Pseudomonadati</taxon>
        <taxon>Pseudomonadota</taxon>
        <taxon>Alphaproteobacteria</taxon>
        <taxon>Sphingomonadales</taxon>
        <taxon>Sphingomonadaceae</taxon>
        <taxon>Sphingomonas</taxon>
    </lineage>
</organism>
<reference evidence="8 9" key="1">
    <citation type="submission" date="2017-08" db="EMBL/GenBank/DDBJ databases">
        <title>Infants hospitalized years apart are colonized by the same room-sourced microbial strains.</title>
        <authorList>
            <person name="Brooks B."/>
            <person name="Olm M.R."/>
            <person name="Firek B.A."/>
            <person name="Baker R."/>
            <person name="Thomas B.C."/>
            <person name="Morowitz M.J."/>
            <person name="Banfield J.F."/>
        </authorList>
    </citation>
    <scope>NUCLEOTIDE SEQUENCE [LARGE SCALE GENOMIC DNA]</scope>
    <source>
        <strain evidence="8">S2_005_001_R1_22</strain>
    </source>
</reference>
<dbReference type="EMBL" id="QFQI01000012">
    <property type="protein sequence ID" value="PZQ58887.1"/>
    <property type="molecule type" value="Genomic_DNA"/>
</dbReference>
<dbReference type="PIRSF" id="PIRSF015855">
    <property type="entry name" value="TypeIII_Mtase_mKpnI"/>
    <property type="match status" value="1"/>
</dbReference>
<dbReference type="PROSITE" id="PS00092">
    <property type="entry name" value="N6_MTASE"/>
    <property type="match status" value="1"/>
</dbReference>
<dbReference type="InterPro" id="IPR002295">
    <property type="entry name" value="N4/N6-MTase_EcoPI_Mod-like"/>
</dbReference>
<evidence type="ECO:0000256" key="5">
    <source>
        <dbReference type="ARBA" id="ARBA00022691"/>
    </source>
</evidence>
<evidence type="ECO:0000256" key="1">
    <source>
        <dbReference type="ARBA" id="ARBA00006594"/>
    </source>
</evidence>
<proteinExistence type="inferred from homology"/>
<dbReference type="InterPro" id="IPR002052">
    <property type="entry name" value="DNA_methylase_N6_adenine_CS"/>
</dbReference>
<dbReference type="GO" id="GO:0008170">
    <property type="term" value="F:N-methyltransferase activity"/>
    <property type="evidence" value="ECO:0007669"/>
    <property type="project" value="InterPro"/>
</dbReference>
<dbReference type="GO" id="GO:0009007">
    <property type="term" value="F:site-specific DNA-methyltransferase (adenine-specific) activity"/>
    <property type="evidence" value="ECO:0007669"/>
    <property type="project" value="UniProtKB-EC"/>
</dbReference>
<comment type="caution">
    <text evidence="8">The sequence shown here is derived from an EMBL/GenBank/DDBJ whole genome shotgun (WGS) entry which is preliminary data.</text>
</comment>
<evidence type="ECO:0000256" key="6">
    <source>
        <dbReference type="ARBA" id="ARBA00047942"/>
    </source>
</evidence>
<accession>A0A2W5QM10</accession>
<protein>
    <recommendedName>
        <fullName evidence="2">site-specific DNA-methyltransferase (adenine-specific)</fullName>
        <ecNumber evidence="2">2.1.1.72</ecNumber>
    </recommendedName>
</protein>
<keyword evidence="5" id="KW-0949">S-adenosyl-L-methionine</keyword>
<dbReference type="InterPro" id="IPR002941">
    <property type="entry name" value="DNA_methylase_N4/N6"/>
</dbReference>
<feature type="domain" description="DNA methylase N-4/N-6" evidence="7">
    <location>
        <begin position="123"/>
        <end position="445"/>
    </location>
</feature>
<dbReference type="PRINTS" id="PR00506">
    <property type="entry name" value="D21N6MTFRASE"/>
</dbReference>
<evidence type="ECO:0000313" key="9">
    <source>
        <dbReference type="Proteomes" id="UP000249229"/>
    </source>
</evidence>
<dbReference type="GO" id="GO:0032259">
    <property type="term" value="P:methylation"/>
    <property type="evidence" value="ECO:0007669"/>
    <property type="project" value="UniProtKB-KW"/>
</dbReference>
<comment type="similarity">
    <text evidence="1">Belongs to the N(4)/N(6)-methyltransferase family.</text>
</comment>
<evidence type="ECO:0000313" key="8">
    <source>
        <dbReference type="EMBL" id="PZQ58887.1"/>
    </source>
</evidence>
<evidence type="ECO:0000256" key="4">
    <source>
        <dbReference type="ARBA" id="ARBA00022679"/>
    </source>
</evidence>
<name>A0A2W5QM10_9SPHN</name>
<keyword evidence="4 8" id="KW-0808">Transferase</keyword>
<dbReference type="EC" id="2.1.1.72" evidence="2"/>
<dbReference type="Proteomes" id="UP000249229">
    <property type="component" value="Unassembled WGS sequence"/>
</dbReference>